<evidence type="ECO:0000313" key="1">
    <source>
        <dbReference type="EMBL" id="MFC6152554.1"/>
    </source>
</evidence>
<dbReference type="EMBL" id="JBHSQI010000002">
    <property type="protein sequence ID" value="MFC6152554.1"/>
    <property type="molecule type" value="Genomic_DNA"/>
</dbReference>
<dbReference type="Proteomes" id="UP001596098">
    <property type="component" value="Unassembled WGS sequence"/>
</dbReference>
<accession>A0ABW1QST4</accession>
<name>A0ABW1QST4_9ACTN</name>
<proteinExistence type="predicted"/>
<comment type="caution">
    <text evidence="1">The sequence shown here is derived from an EMBL/GenBank/DDBJ whole genome shotgun (WGS) entry which is preliminary data.</text>
</comment>
<dbReference type="RefSeq" id="WP_164878647.1">
    <property type="nucleotide sequence ID" value="NZ_CP034929.1"/>
</dbReference>
<reference evidence="2" key="1">
    <citation type="journal article" date="2019" name="Int. J. Syst. Evol. Microbiol.">
        <title>The Global Catalogue of Microorganisms (GCM) 10K type strain sequencing project: providing services to taxonomists for standard genome sequencing and annotation.</title>
        <authorList>
            <consortium name="The Broad Institute Genomics Platform"/>
            <consortium name="The Broad Institute Genome Sequencing Center for Infectious Disease"/>
            <person name="Wu L."/>
            <person name="Ma J."/>
        </authorList>
    </citation>
    <scope>NUCLEOTIDE SEQUENCE [LARGE SCALE GENOMIC DNA]</scope>
    <source>
        <strain evidence="2">DFY28</strain>
    </source>
</reference>
<keyword evidence="2" id="KW-1185">Reference proteome</keyword>
<sequence>MWAKRHDVTLMSPLFNHASPDDDTRVFLPRSKEELAAYIDLAEEFEKRSA</sequence>
<evidence type="ECO:0000313" key="2">
    <source>
        <dbReference type="Proteomes" id="UP001596098"/>
    </source>
</evidence>
<organism evidence="1 2">
    <name type="scientific">Nocardioides yefusunii</name>
    <dbReference type="NCBI Taxonomy" id="2500546"/>
    <lineage>
        <taxon>Bacteria</taxon>
        <taxon>Bacillati</taxon>
        <taxon>Actinomycetota</taxon>
        <taxon>Actinomycetes</taxon>
        <taxon>Propionibacteriales</taxon>
        <taxon>Nocardioidaceae</taxon>
        <taxon>Nocardioides</taxon>
    </lineage>
</organism>
<gene>
    <name evidence="1" type="ORF">ACFPWU_02605</name>
</gene>
<protein>
    <submittedName>
        <fullName evidence="1">Uncharacterized protein</fullName>
    </submittedName>
</protein>